<evidence type="ECO:0000259" key="1">
    <source>
        <dbReference type="Pfam" id="PF24809"/>
    </source>
</evidence>
<evidence type="ECO:0000313" key="2">
    <source>
        <dbReference type="EMBL" id="KAF7936396.1"/>
    </source>
</evidence>
<dbReference type="EMBL" id="RCSX01000004">
    <property type="protein sequence ID" value="KAF7936396.1"/>
    <property type="molecule type" value="Genomic_DNA"/>
</dbReference>
<gene>
    <name evidence="2" type="ORF">EAE98_002615</name>
</gene>
<dbReference type="Pfam" id="PF24809">
    <property type="entry name" value="DUF7708"/>
    <property type="match status" value="1"/>
</dbReference>
<dbReference type="RefSeq" id="XP_038813974.1">
    <property type="nucleotide sequence ID" value="XM_038950235.1"/>
</dbReference>
<dbReference type="GeneID" id="62229389"/>
<proteinExistence type="predicted"/>
<name>A0ABQ7IXN6_9HELO</name>
<reference evidence="2 3" key="1">
    <citation type="journal article" date="2020" name="Genome Biol. Evol.">
        <title>Comparative genomics of Sclerotiniaceae.</title>
        <authorList>
            <person name="Valero Jimenez C.A."/>
            <person name="Steentjes M."/>
            <person name="Scholten O.E."/>
            <person name="Van Kan J.A.L."/>
        </authorList>
    </citation>
    <scope>NUCLEOTIDE SEQUENCE [LARGE SCALE GENOMIC DNA]</scope>
    <source>
        <strain evidence="2 3">B1</strain>
    </source>
</reference>
<keyword evidence="3" id="KW-1185">Reference proteome</keyword>
<comment type="caution">
    <text evidence="2">The sequence shown here is derived from an EMBL/GenBank/DDBJ whole genome shotgun (WGS) entry which is preliminary data.</text>
</comment>
<evidence type="ECO:0000313" key="3">
    <source>
        <dbReference type="Proteomes" id="UP000783213"/>
    </source>
</evidence>
<sequence length="181" mass="20913">MAHTSPQTGKRLREAVRVSVLRSKRYFKIEKEAVNISSKDRFDSVWNQVNHEKTRFDENYEKGCGLISKKCQDTSVAMQDFMKKFAPILEIIKTFASPYGTVAFGTISILFVSKHELEQQVGSTISAIKDRLPGLQVYQHIYTDKKELDVKLQGQIVMAYQEFIEYCILATRYYKKLPISE</sequence>
<feature type="domain" description="DUF7708" evidence="1">
    <location>
        <begin position="79"/>
        <end position="177"/>
    </location>
</feature>
<dbReference type="InterPro" id="IPR056125">
    <property type="entry name" value="DUF7708"/>
</dbReference>
<protein>
    <recommendedName>
        <fullName evidence="1">DUF7708 domain-containing protein</fullName>
    </recommendedName>
</protein>
<dbReference type="Proteomes" id="UP000783213">
    <property type="component" value="Unassembled WGS sequence"/>
</dbReference>
<accession>A0ABQ7IXN6</accession>
<organism evidence="2 3">
    <name type="scientific">Botrytis deweyae</name>
    <dbReference type="NCBI Taxonomy" id="2478750"/>
    <lineage>
        <taxon>Eukaryota</taxon>
        <taxon>Fungi</taxon>
        <taxon>Dikarya</taxon>
        <taxon>Ascomycota</taxon>
        <taxon>Pezizomycotina</taxon>
        <taxon>Leotiomycetes</taxon>
        <taxon>Helotiales</taxon>
        <taxon>Sclerotiniaceae</taxon>
        <taxon>Botrytis</taxon>
    </lineage>
</organism>